<evidence type="ECO:0000313" key="2">
    <source>
        <dbReference type="EMBL" id="KAL3614018.1"/>
    </source>
</evidence>
<feature type="chain" id="PRO_5044841384" evidence="1">
    <location>
        <begin position="22"/>
        <end position="36"/>
    </location>
</feature>
<proteinExistence type="predicted"/>
<feature type="signal peptide" evidence="1">
    <location>
        <begin position="1"/>
        <end position="21"/>
    </location>
</feature>
<organism evidence="2 3">
    <name type="scientific">Castilleja foliolosa</name>
    <dbReference type="NCBI Taxonomy" id="1961234"/>
    <lineage>
        <taxon>Eukaryota</taxon>
        <taxon>Viridiplantae</taxon>
        <taxon>Streptophyta</taxon>
        <taxon>Embryophyta</taxon>
        <taxon>Tracheophyta</taxon>
        <taxon>Spermatophyta</taxon>
        <taxon>Magnoliopsida</taxon>
        <taxon>eudicotyledons</taxon>
        <taxon>Gunneridae</taxon>
        <taxon>Pentapetalae</taxon>
        <taxon>asterids</taxon>
        <taxon>lamiids</taxon>
        <taxon>Lamiales</taxon>
        <taxon>Orobanchaceae</taxon>
        <taxon>Pedicularideae</taxon>
        <taxon>Castillejinae</taxon>
        <taxon>Castilleja</taxon>
    </lineage>
</organism>
<evidence type="ECO:0000313" key="3">
    <source>
        <dbReference type="Proteomes" id="UP001632038"/>
    </source>
</evidence>
<dbReference type="AlphaFoldDB" id="A0ABD3B9H5"/>
<keyword evidence="3" id="KW-1185">Reference proteome</keyword>
<accession>A0ABD3B9H5</accession>
<comment type="caution">
    <text evidence="2">The sequence shown here is derived from an EMBL/GenBank/DDBJ whole genome shotgun (WGS) entry which is preliminary data.</text>
</comment>
<name>A0ABD3B9H5_9LAMI</name>
<gene>
    <name evidence="2" type="ORF">CASFOL_042092</name>
</gene>
<dbReference type="EMBL" id="JAVIJP010000107">
    <property type="protein sequence ID" value="KAL3614018.1"/>
    <property type="molecule type" value="Genomic_DNA"/>
</dbReference>
<sequence>MAVAFFGLAIFLLLTLDSDYASTPVSAASEGVQDGG</sequence>
<evidence type="ECO:0000256" key="1">
    <source>
        <dbReference type="SAM" id="SignalP"/>
    </source>
</evidence>
<dbReference type="Proteomes" id="UP001632038">
    <property type="component" value="Unassembled WGS sequence"/>
</dbReference>
<reference evidence="3" key="1">
    <citation type="journal article" date="2024" name="IScience">
        <title>Strigolactones Initiate the Formation of Haustorium-like Structures in Castilleja.</title>
        <authorList>
            <person name="Buerger M."/>
            <person name="Peterson D."/>
            <person name="Chory J."/>
        </authorList>
    </citation>
    <scope>NUCLEOTIDE SEQUENCE [LARGE SCALE GENOMIC DNA]</scope>
</reference>
<protein>
    <submittedName>
        <fullName evidence="2">Uncharacterized protein</fullName>
    </submittedName>
</protein>
<keyword evidence="1" id="KW-0732">Signal</keyword>